<accession>A0A1A8VV73</accession>
<evidence type="ECO:0000313" key="3">
    <source>
        <dbReference type="Proteomes" id="UP000078546"/>
    </source>
</evidence>
<reference evidence="3 4" key="1">
    <citation type="submission" date="2016-05" db="EMBL/GenBank/DDBJ databases">
        <authorList>
            <person name="Naeem Raeece"/>
        </authorList>
    </citation>
    <scope>NUCLEOTIDE SEQUENCE [LARGE SCALE GENOMIC DNA]</scope>
</reference>
<dbReference type="EMBL" id="FLQU01000181">
    <property type="protein sequence ID" value="SBS81694.1"/>
    <property type="molecule type" value="Genomic_DNA"/>
</dbReference>
<evidence type="ECO:0000313" key="2">
    <source>
        <dbReference type="EMBL" id="SBS84389.1"/>
    </source>
</evidence>
<name>A0A1A8VV73_PLAOA</name>
<gene>
    <name evidence="2" type="ORF">POVCU1_010640</name>
    <name evidence="1" type="ORF">POVCU2_0011550</name>
</gene>
<sequence>MYMPENIFRICFTSQVFCRDIGYLPCPRISFPSSLPVALKRKNMVKHKDYKKSDLIRILSSNISKERNKAVKLLKKFEPLPRKHLDTKFDAKNAVVLEVRQGEANECQSALGHPGRKSGGCKQRRGGLCCVFITSRKRYNKVNHVQWKPHSCIINLFVGMKIICTSCHNNLLTMKEVEKVRKENSTNTEILKNLNKI</sequence>
<dbReference type="Proteomes" id="UP000078560">
    <property type="component" value="Unassembled WGS sequence"/>
</dbReference>
<proteinExistence type="predicted"/>
<dbReference type="AlphaFoldDB" id="A0A1A8VV73"/>
<organism evidence="2 3">
    <name type="scientific">Plasmodium ovale curtisi</name>
    <dbReference type="NCBI Taxonomy" id="864141"/>
    <lineage>
        <taxon>Eukaryota</taxon>
        <taxon>Sar</taxon>
        <taxon>Alveolata</taxon>
        <taxon>Apicomplexa</taxon>
        <taxon>Aconoidasida</taxon>
        <taxon>Haemosporida</taxon>
        <taxon>Plasmodiidae</taxon>
        <taxon>Plasmodium</taxon>
        <taxon>Plasmodium (Plasmodium)</taxon>
    </lineage>
</organism>
<reference evidence="2" key="2">
    <citation type="submission" date="2016-05" db="EMBL/GenBank/DDBJ databases">
        <authorList>
            <person name="Lavstsen T."/>
            <person name="Jespersen J.S."/>
        </authorList>
    </citation>
    <scope>NUCLEOTIDE SEQUENCE [LARGE SCALE GENOMIC DNA]</scope>
</reference>
<dbReference type="Proteomes" id="UP000078546">
    <property type="component" value="Unassembled WGS sequence"/>
</dbReference>
<protein>
    <submittedName>
        <fullName evidence="2">Uncharacterized protein</fullName>
    </submittedName>
</protein>
<evidence type="ECO:0000313" key="4">
    <source>
        <dbReference type="Proteomes" id="UP000078560"/>
    </source>
</evidence>
<evidence type="ECO:0000313" key="1">
    <source>
        <dbReference type="EMBL" id="SBS81694.1"/>
    </source>
</evidence>
<dbReference type="EMBL" id="FLQV01000195">
    <property type="protein sequence ID" value="SBS84389.1"/>
    <property type="molecule type" value="Genomic_DNA"/>
</dbReference>